<sequence length="104" mass="11366">MVGVDVVYAVGGVKGLLGAYHHEMGEPPLLRVEWVDASLLDSGWQEAQDMTGADVPNVDVGFRVKEEGGILYLAAGFQAEDTHKPFSRPIAIPIRSIVKKRRVH</sequence>
<dbReference type="AlphaFoldDB" id="A0A0F9AC20"/>
<proteinExistence type="predicted"/>
<reference evidence="1" key="1">
    <citation type="journal article" date="2015" name="Nature">
        <title>Complex archaea that bridge the gap between prokaryotes and eukaryotes.</title>
        <authorList>
            <person name="Spang A."/>
            <person name="Saw J.H."/>
            <person name="Jorgensen S.L."/>
            <person name="Zaremba-Niedzwiedzka K."/>
            <person name="Martijn J."/>
            <person name="Lind A.E."/>
            <person name="van Eijk R."/>
            <person name="Schleper C."/>
            <person name="Guy L."/>
            <person name="Ettema T.J."/>
        </authorList>
    </citation>
    <scope>NUCLEOTIDE SEQUENCE</scope>
</reference>
<comment type="caution">
    <text evidence="1">The sequence shown here is derived from an EMBL/GenBank/DDBJ whole genome shotgun (WGS) entry which is preliminary data.</text>
</comment>
<gene>
    <name evidence="1" type="ORF">LCGC14_2589250</name>
</gene>
<organism evidence="1">
    <name type="scientific">marine sediment metagenome</name>
    <dbReference type="NCBI Taxonomy" id="412755"/>
    <lineage>
        <taxon>unclassified sequences</taxon>
        <taxon>metagenomes</taxon>
        <taxon>ecological metagenomes</taxon>
    </lineage>
</organism>
<evidence type="ECO:0000313" key="1">
    <source>
        <dbReference type="EMBL" id="KKL07114.1"/>
    </source>
</evidence>
<dbReference type="EMBL" id="LAZR01043423">
    <property type="protein sequence ID" value="KKL07114.1"/>
    <property type="molecule type" value="Genomic_DNA"/>
</dbReference>
<name>A0A0F9AC20_9ZZZZ</name>
<accession>A0A0F9AC20</accession>
<protein>
    <submittedName>
        <fullName evidence="1">Uncharacterized protein</fullName>
    </submittedName>
</protein>